<reference evidence="2 3" key="2">
    <citation type="journal article" date="2021" name="Microorganisms">
        <title>The Ever-Expanding Pseudomonas Genus: Description of 43 New Species and Partition of the Pseudomonas putida Group.</title>
        <authorList>
            <person name="Girard L."/>
            <person name="Lood C."/>
            <person name="Hofte M."/>
            <person name="Vandamme P."/>
            <person name="Rokni-Zadeh H."/>
            <person name="van Noort V."/>
            <person name="Lavigne R."/>
            <person name="De Mot R."/>
        </authorList>
    </citation>
    <scope>NUCLEOTIDE SEQUENCE [LARGE SCALE GENOMIC DNA]</scope>
    <source>
        <strain evidence="2 3">ZA 5.3</strain>
    </source>
</reference>
<feature type="transmembrane region" description="Helical" evidence="1">
    <location>
        <begin position="264"/>
        <end position="289"/>
    </location>
</feature>
<keyword evidence="3" id="KW-1185">Reference proteome</keyword>
<feature type="transmembrane region" description="Helical" evidence="1">
    <location>
        <begin position="217"/>
        <end position="236"/>
    </location>
</feature>
<feature type="transmembrane region" description="Helical" evidence="1">
    <location>
        <begin position="309"/>
        <end position="328"/>
    </location>
</feature>
<name>A0ABX8PTV6_9PSED</name>
<evidence type="ECO:0000313" key="2">
    <source>
        <dbReference type="EMBL" id="QXI04671.1"/>
    </source>
</evidence>
<feature type="transmembrane region" description="Helical" evidence="1">
    <location>
        <begin position="12"/>
        <end position="31"/>
    </location>
</feature>
<keyword evidence="1" id="KW-1133">Transmembrane helix</keyword>
<feature type="transmembrane region" description="Helical" evidence="1">
    <location>
        <begin position="124"/>
        <end position="142"/>
    </location>
</feature>
<feature type="transmembrane region" description="Helical" evidence="1">
    <location>
        <begin position="334"/>
        <end position="357"/>
    </location>
</feature>
<evidence type="ECO:0000256" key="1">
    <source>
        <dbReference type="SAM" id="Phobius"/>
    </source>
</evidence>
<proteinExistence type="predicted"/>
<dbReference type="Proteomes" id="UP000646386">
    <property type="component" value="Chromosome"/>
</dbReference>
<feature type="transmembrane region" description="Helical" evidence="1">
    <location>
        <begin position="65"/>
        <end position="84"/>
    </location>
</feature>
<reference evidence="2 3" key="1">
    <citation type="journal article" date="2020" name="Microorganisms">
        <title>Reliable Identification of Environmental Pseudomonas Isolates Using the rpoD Gene.</title>
        <authorList>
            <consortium name="The Broad Institute Genome Sequencing Platform"/>
            <person name="Girard L."/>
            <person name="Lood C."/>
            <person name="Rokni-Zadeh H."/>
            <person name="van Noort V."/>
            <person name="Lavigne R."/>
            <person name="De Mot R."/>
        </authorList>
    </citation>
    <scope>NUCLEOTIDE SEQUENCE [LARGE SCALE GENOMIC DNA]</scope>
    <source>
        <strain evidence="2 3">ZA 5.3</strain>
    </source>
</reference>
<keyword evidence="1" id="KW-0472">Membrane</keyword>
<keyword evidence="1" id="KW-0812">Transmembrane</keyword>
<dbReference type="RefSeq" id="WP_186613828.1">
    <property type="nucleotide sequence ID" value="NZ_CP077089.1"/>
</dbReference>
<gene>
    <name evidence="2" type="ORF">HU718_021880</name>
</gene>
<feature type="transmembrane region" description="Helical" evidence="1">
    <location>
        <begin position="369"/>
        <end position="392"/>
    </location>
</feature>
<protein>
    <submittedName>
        <fullName evidence="2">Uncharacterized protein</fullName>
    </submittedName>
</protein>
<feature type="transmembrane region" description="Helical" evidence="1">
    <location>
        <begin position="154"/>
        <end position="180"/>
    </location>
</feature>
<evidence type="ECO:0000313" key="3">
    <source>
        <dbReference type="Proteomes" id="UP000646386"/>
    </source>
</evidence>
<organism evidence="2 3">
    <name type="scientific">Pseudomonas tensinigenes</name>
    <dbReference type="NCBI Taxonomy" id="2745511"/>
    <lineage>
        <taxon>Bacteria</taxon>
        <taxon>Pseudomonadati</taxon>
        <taxon>Pseudomonadota</taxon>
        <taxon>Gammaproteobacteria</taxon>
        <taxon>Pseudomonadales</taxon>
        <taxon>Pseudomonadaceae</taxon>
        <taxon>Pseudomonas</taxon>
    </lineage>
</organism>
<feature type="transmembrane region" description="Helical" evidence="1">
    <location>
        <begin position="96"/>
        <end position="118"/>
    </location>
</feature>
<accession>A0ABX8PTV6</accession>
<dbReference type="EMBL" id="CP077089">
    <property type="protein sequence ID" value="QXI04671.1"/>
    <property type="molecule type" value="Genomic_DNA"/>
</dbReference>
<sequence>MGGQGQLARKGLISAIIVIGLLIAMAVAYYLRNQNYSVDDSFITYRYAFHLSQGDGLAFNVGEKYYGTTAAGYAIVLATFNKLASTLHLDLSTQNISVAISTLALLITSLFAFCISARRSSPATSALMTLGLAVSLFTAYSFNEVAGHETYAFLALAFVGVVLASYEKMLAAGIIVAIATTFRPDAVLFAPIICCAYMLFNNLGLRRALTNKQLIQFACGFFLIAIPWLLFLYSYYGRISPGTMDAKKAQILIGGFPTYNLKSILGYVSSSISWIAGVAISVGVVLFGINLFSSKKPAPTAFIEKQHSFIGTCWLVFLVISIGFYISINVTFWRWYGIPAVFSLMIIAFCGFCALAGKNNETQTTNAKPALFIALCAAVLLVANIAHIKFWLTSENVNPHTKAYYDIAQYLKKAEPDGTVIEMAEPGSFGMQLGPKFTVVDELGLISPGVATALLKGDKTYTNRTYNPKYIVCSWGSSYSACTIPEIIMNYDFVGEFDADFWTKLLGRGAKLYRKNTSNLLPIGQYVSDPVLGDKYGIVRQNTERQTLFVHPGDTPTSFNLEVSSLITSPGKTLPVVVAISKGVPDSAVASGGATAGVTIYLDGKIFKERSVIKVGTSLSVDLPYSKGRPYRFSVDNNGMSNNNWVDLSASY</sequence>
<feature type="transmembrane region" description="Helical" evidence="1">
    <location>
        <begin position="186"/>
        <end position="205"/>
    </location>
</feature>